<dbReference type="EMBL" id="CP019471">
    <property type="protein sequence ID" value="UQC75511.1"/>
    <property type="molecule type" value="Genomic_DNA"/>
</dbReference>
<dbReference type="Proteomes" id="UP000830671">
    <property type="component" value="Chromosome 1"/>
</dbReference>
<accession>A0A9Q8SDR6</accession>
<dbReference type="AlphaFoldDB" id="A0A9Q8SDR6"/>
<proteinExistence type="predicted"/>
<reference evidence="1" key="1">
    <citation type="journal article" date="2021" name="Mol. Plant Microbe Interact.">
        <title>Complete Genome Sequence of the Plant-Pathogenic Fungus Colletotrichum lupini.</title>
        <authorList>
            <person name="Baroncelli R."/>
            <person name="Pensec F."/>
            <person name="Da Lio D."/>
            <person name="Boufleur T."/>
            <person name="Vicente I."/>
            <person name="Sarrocco S."/>
            <person name="Picot A."/>
            <person name="Baraldi E."/>
            <person name="Sukno S."/>
            <person name="Thon M."/>
            <person name="Le Floch G."/>
        </authorList>
    </citation>
    <scope>NUCLEOTIDE SEQUENCE</scope>
    <source>
        <strain evidence="1">IMI 504893</strain>
    </source>
</reference>
<dbReference type="KEGG" id="clup:CLUP02_02165"/>
<dbReference type="GeneID" id="73336209"/>
<name>A0A9Q8SDR6_9PEZI</name>
<evidence type="ECO:0000313" key="2">
    <source>
        <dbReference type="Proteomes" id="UP000830671"/>
    </source>
</evidence>
<keyword evidence="2" id="KW-1185">Reference proteome</keyword>
<sequence>MRSQGKNKFGSEIFMAAAMADCLSTSQTSPNQKLEKAHSWNGKPPPWYRFPILCFSSDSALTCVGEGFPIFFSISKFMANCLHSHESHTPPVATYLDLGTQTTYCVGTLGHYCVGIAAVSPDIPCSLPESRARLFSKSSILGPPLSCPHVSCFTVFVQMPET</sequence>
<gene>
    <name evidence="1" type="ORF">CLUP02_02165</name>
</gene>
<dbReference type="RefSeq" id="XP_049137156.1">
    <property type="nucleotide sequence ID" value="XM_049281199.1"/>
</dbReference>
<organism evidence="1 2">
    <name type="scientific">Colletotrichum lupini</name>
    <dbReference type="NCBI Taxonomy" id="145971"/>
    <lineage>
        <taxon>Eukaryota</taxon>
        <taxon>Fungi</taxon>
        <taxon>Dikarya</taxon>
        <taxon>Ascomycota</taxon>
        <taxon>Pezizomycotina</taxon>
        <taxon>Sordariomycetes</taxon>
        <taxon>Hypocreomycetidae</taxon>
        <taxon>Glomerellales</taxon>
        <taxon>Glomerellaceae</taxon>
        <taxon>Colletotrichum</taxon>
        <taxon>Colletotrichum acutatum species complex</taxon>
    </lineage>
</organism>
<protein>
    <submittedName>
        <fullName evidence="1">Uncharacterized protein</fullName>
    </submittedName>
</protein>
<evidence type="ECO:0000313" key="1">
    <source>
        <dbReference type="EMBL" id="UQC75511.1"/>
    </source>
</evidence>